<feature type="transmembrane region" description="Helical" evidence="8">
    <location>
        <begin position="57"/>
        <end position="80"/>
    </location>
</feature>
<feature type="transmembrane region" description="Helical" evidence="8">
    <location>
        <begin position="86"/>
        <end position="106"/>
    </location>
</feature>
<feature type="transmembrane region" description="Helical" evidence="8">
    <location>
        <begin position="26"/>
        <end position="45"/>
    </location>
</feature>
<evidence type="ECO:0000256" key="2">
    <source>
        <dbReference type="ARBA" id="ARBA00022692"/>
    </source>
</evidence>
<feature type="region of interest" description="Disordered" evidence="7">
    <location>
        <begin position="250"/>
        <end position="311"/>
    </location>
</feature>
<dbReference type="EMBL" id="CVQI01034340">
    <property type="protein sequence ID" value="CRK44830.1"/>
    <property type="molecule type" value="Genomic_DNA"/>
</dbReference>
<dbReference type="InterPro" id="IPR006603">
    <property type="entry name" value="PQ-loop_rpt"/>
</dbReference>
<dbReference type="GO" id="GO:0034486">
    <property type="term" value="P:vacuolar transmembrane transport"/>
    <property type="evidence" value="ECO:0007669"/>
    <property type="project" value="UniProtKB-ARBA"/>
</dbReference>
<dbReference type="SMART" id="SM00679">
    <property type="entry name" value="CTNS"/>
    <property type="match status" value="2"/>
</dbReference>
<dbReference type="GO" id="GO:0098852">
    <property type="term" value="C:lytic vacuole membrane"/>
    <property type="evidence" value="ECO:0007669"/>
    <property type="project" value="UniProtKB-ARBA"/>
</dbReference>
<evidence type="ECO:0000256" key="4">
    <source>
        <dbReference type="ARBA" id="ARBA00023136"/>
    </source>
</evidence>
<keyword evidence="2 8" id="KW-0812">Transmembrane</keyword>
<feature type="transmembrane region" description="Helical" evidence="8">
    <location>
        <begin position="363"/>
        <end position="382"/>
    </location>
</feature>
<protein>
    <recommendedName>
        <fullName evidence="11">Vacuolar membrane PQ loop repeat protein</fullName>
    </recommendedName>
</protein>
<keyword evidence="4 8" id="KW-0472">Membrane</keyword>
<accession>A0A0G4NEX3</accession>
<dbReference type="AlphaFoldDB" id="A0A0G4NEX3"/>
<feature type="region of interest" description="Disordered" evidence="7">
    <location>
        <begin position="112"/>
        <end position="171"/>
    </location>
</feature>
<sequence length="467" mass="51032">MASIIPTAIMALSHHTPTVRDSLSGIFGSISLTAWICLLLPQLIANYRAQSADGLSMGFLFIWLLGDITNLVGALFTHLAPSAVALAFYFCIADIVLISQSMYYNAKNARRSSRHRQPRATDDQASGEEDPLLNESRRRTSSTGLPGSQRRHEVHTETSLEPLRKIVTGEDDTPDSNPWLHNTLSLLAVWLVGAAGWFISYKAGAWDADHGSSDPQSPEEDGTMAKVGLALGYFSAVCYLLARVPQINARRSSRHRQPRATDDQASGEEDPLLNESRRRTSSTGLPGSQRRHEVHTETSLEPLRKIVTGEDDTPDSNPWLHNTLSLLAVWLVGAAGWFISYKAGAWDADHGSSDPQSPEEDGIMAKVGLALGYFSAVCYLLARVPQIVKNHREKSCEGLALLFFLLSLTGNLSYGASLIAYSQDPHYLLKALPWLVGSLGTIAEDMVIFAQFHLYASERTSTLASAA</sequence>
<feature type="transmembrane region" description="Helical" evidence="8">
    <location>
        <begin position="184"/>
        <end position="203"/>
    </location>
</feature>
<dbReference type="InterPro" id="IPR051415">
    <property type="entry name" value="LAAT-1"/>
</dbReference>
<comment type="catalytic activity">
    <reaction evidence="6">
        <text>L-histidine(out) + L-arginine(in) = L-histidine(in) + L-arginine(out)</text>
        <dbReference type="Rhea" id="RHEA:71063"/>
        <dbReference type="ChEBI" id="CHEBI:32682"/>
        <dbReference type="ChEBI" id="CHEBI:57595"/>
    </reaction>
</comment>
<dbReference type="Gene3D" id="1.20.1280.290">
    <property type="match status" value="2"/>
</dbReference>
<dbReference type="PANTHER" id="PTHR16201:SF44">
    <property type="entry name" value="SEVEN TRANSMEMBRANE PROTEIN 1"/>
    <property type="match status" value="1"/>
</dbReference>
<evidence type="ECO:0000256" key="1">
    <source>
        <dbReference type="ARBA" id="ARBA00004141"/>
    </source>
</evidence>
<evidence type="ECO:0008006" key="11">
    <source>
        <dbReference type="Google" id="ProtNLM"/>
    </source>
</evidence>
<evidence type="ECO:0000313" key="10">
    <source>
        <dbReference type="Proteomes" id="UP000045706"/>
    </source>
</evidence>
<dbReference type="GO" id="GO:0015174">
    <property type="term" value="F:basic amino acid transmembrane transporter activity"/>
    <property type="evidence" value="ECO:0007669"/>
    <property type="project" value="UniProtKB-ARBA"/>
</dbReference>
<evidence type="ECO:0000256" key="3">
    <source>
        <dbReference type="ARBA" id="ARBA00022989"/>
    </source>
</evidence>
<dbReference type="FunFam" id="1.20.1280.290:FF:000012">
    <property type="entry name" value="Vacuolar membrane PQ loop repeat protein"/>
    <property type="match status" value="1"/>
</dbReference>
<reference evidence="10" key="1">
    <citation type="submission" date="2015-05" db="EMBL/GenBank/DDBJ databases">
        <authorList>
            <person name="Fogelqvist Johan"/>
        </authorList>
    </citation>
    <scope>NUCLEOTIDE SEQUENCE [LARGE SCALE GENOMIC DNA]</scope>
</reference>
<evidence type="ECO:0000256" key="6">
    <source>
        <dbReference type="ARBA" id="ARBA00050768"/>
    </source>
</evidence>
<comment type="subcellular location">
    <subcellularLocation>
        <location evidence="1">Membrane</location>
        <topology evidence="1">Multi-pass membrane protein</topology>
    </subcellularLocation>
</comment>
<evidence type="ECO:0000256" key="8">
    <source>
        <dbReference type="SAM" id="Phobius"/>
    </source>
</evidence>
<feature type="compositionally biased region" description="Basic and acidic residues" evidence="7">
    <location>
        <begin position="290"/>
        <end position="308"/>
    </location>
</feature>
<name>A0A0G4NEX3_VERLO</name>
<feature type="transmembrane region" description="Helical" evidence="8">
    <location>
        <begin position="434"/>
        <end position="455"/>
    </location>
</feature>
<dbReference type="Proteomes" id="UP000045706">
    <property type="component" value="Unassembled WGS sequence"/>
</dbReference>
<dbReference type="PANTHER" id="PTHR16201">
    <property type="entry name" value="SEVEN TRANSMEMBRANE PROTEIN 1-RELATED"/>
    <property type="match status" value="1"/>
</dbReference>
<dbReference type="Pfam" id="PF04193">
    <property type="entry name" value="PQ-loop"/>
    <property type="match status" value="2"/>
</dbReference>
<evidence type="ECO:0000256" key="5">
    <source>
        <dbReference type="ARBA" id="ARBA00038039"/>
    </source>
</evidence>
<feature type="transmembrane region" description="Helical" evidence="8">
    <location>
        <begin position="402"/>
        <end position="422"/>
    </location>
</feature>
<feature type="transmembrane region" description="Helical" evidence="8">
    <location>
        <begin position="324"/>
        <end position="343"/>
    </location>
</feature>
<keyword evidence="3 8" id="KW-1133">Transmembrane helix</keyword>
<dbReference type="FunFam" id="1.20.1280.290:FF:000009">
    <property type="entry name" value="PQ loop repeat family protein"/>
    <property type="match status" value="1"/>
</dbReference>
<comment type="similarity">
    <text evidence="5">Belongs to the laat-1 family.</text>
</comment>
<organism evidence="9 10">
    <name type="scientific">Verticillium longisporum</name>
    <name type="common">Verticillium dahliae var. longisporum</name>
    <dbReference type="NCBI Taxonomy" id="100787"/>
    <lineage>
        <taxon>Eukaryota</taxon>
        <taxon>Fungi</taxon>
        <taxon>Dikarya</taxon>
        <taxon>Ascomycota</taxon>
        <taxon>Pezizomycotina</taxon>
        <taxon>Sordariomycetes</taxon>
        <taxon>Hypocreomycetidae</taxon>
        <taxon>Glomerellales</taxon>
        <taxon>Plectosphaerellaceae</taxon>
        <taxon>Verticillium</taxon>
    </lineage>
</organism>
<gene>
    <name evidence="9" type="ORF">BN1723_016400</name>
</gene>
<feature type="transmembrane region" description="Helical" evidence="8">
    <location>
        <begin position="223"/>
        <end position="242"/>
    </location>
</feature>
<evidence type="ECO:0000313" key="9">
    <source>
        <dbReference type="EMBL" id="CRK44830.1"/>
    </source>
</evidence>
<feature type="compositionally biased region" description="Basic and acidic residues" evidence="7">
    <location>
        <begin position="150"/>
        <end position="168"/>
    </location>
</feature>
<evidence type="ECO:0000256" key="7">
    <source>
        <dbReference type="SAM" id="MobiDB-lite"/>
    </source>
</evidence>
<proteinExistence type="inferred from homology"/>